<evidence type="ECO:0000256" key="1">
    <source>
        <dbReference type="SAM" id="Coils"/>
    </source>
</evidence>
<organism evidence="2">
    <name type="scientific">viral metagenome</name>
    <dbReference type="NCBI Taxonomy" id="1070528"/>
    <lineage>
        <taxon>unclassified sequences</taxon>
        <taxon>metagenomes</taxon>
        <taxon>organismal metagenomes</taxon>
    </lineage>
</organism>
<proteinExistence type="predicted"/>
<dbReference type="AlphaFoldDB" id="A0A6M3LJV2"/>
<evidence type="ECO:0000313" key="2">
    <source>
        <dbReference type="EMBL" id="QJA95160.1"/>
    </source>
</evidence>
<accession>A0A6M3LJV2</accession>
<sequence>MCDLDEAKTNLESLLDIVRDLKAERDRLAKALLEISNLDTGDPWKTYQEMQQIAEQALAAPERRMK</sequence>
<protein>
    <submittedName>
        <fullName evidence="2">Uncharacterized protein</fullName>
    </submittedName>
</protein>
<reference evidence="2" key="1">
    <citation type="submission" date="2020-03" db="EMBL/GenBank/DDBJ databases">
        <title>The deep terrestrial virosphere.</title>
        <authorList>
            <person name="Holmfeldt K."/>
            <person name="Nilsson E."/>
            <person name="Simone D."/>
            <person name="Lopez-Fernandez M."/>
            <person name="Wu X."/>
            <person name="de Brujin I."/>
            <person name="Lundin D."/>
            <person name="Andersson A."/>
            <person name="Bertilsson S."/>
            <person name="Dopson M."/>
        </authorList>
    </citation>
    <scope>NUCLEOTIDE SEQUENCE</scope>
    <source>
        <strain evidence="2">MM415B05603</strain>
    </source>
</reference>
<name>A0A6M3LJV2_9ZZZZ</name>
<feature type="coiled-coil region" evidence="1">
    <location>
        <begin position="4"/>
        <end position="38"/>
    </location>
</feature>
<gene>
    <name evidence="2" type="ORF">MM415B05603_0012</name>
</gene>
<keyword evidence="1" id="KW-0175">Coiled coil</keyword>
<dbReference type="EMBL" id="MT143290">
    <property type="protein sequence ID" value="QJA95160.1"/>
    <property type="molecule type" value="Genomic_DNA"/>
</dbReference>